<dbReference type="Proteomes" id="UP000013063">
    <property type="component" value="Unassembled WGS sequence"/>
</dbReference>
<accession>R0EN24</accession>
<organism evidence="1 2">
    <name type="scientific">Caulobacter vibrioides OR37</name>
    <dbReference type="NCBI Taxonomy" id="1292034"/>
    <lineage>
        <taxon>Bacteria</taxon>
        <taxon>Pseudomonadati</taxon>
        <taxon>Pseudomonadota</taxon>
        <taxon>Alphaproteobacteria</taxon>
        <taxon>Caulobacterales</taxon>
        <taxon>Caulobacteraceae</taxon>
        <taxon>Caulobacter</taxon>
    </lineage>
</organism>
<keyword evidence="2" id="KW-1185">Reference proteome</keyword>
<gene>
    <name evidence="1" type="ORF">OR37_01035</name>
</gene>
<dbReference type="RefSeq" id="WP_004616560.1">
    <property type="nucleotide sequence ID" value="NZ_APMP01000003.1"/>
</dbReference>
<comment type="caution">
    <text evidence="1">The sequence shown here is derived from an EMBL/GenBank/DDBJ whole genome shotgun (WGS) entry which is preliminary data.</text>
</comment>
<protein>
    <recommendedName>
        <fullName evidence="3">TniQ protein</fullName>
    </recommendedName>
</protein>
<evidence type="ECO:0008006" key="3">
    <source>
        <dbReference type="Google" id="ProtNLM"/>
    </source>
</evidence>
<reference evidence="1 2" key="1">
    <citation type="journal article" date="2013" name="Genome Announc.">
        <title>Draft Genome Sequence for Caulobacter sp. Strain OR37, a Bacterium Tolerant to Heavy Metals.</title>
        <authorList>
            <person name="Utturkar S.M."/>
            <person name="Bollmann A."/>
            <person name="Brzoska R.M."/>
            <person name="Klingeman D.M."/>
            <person name="Epstein S.E."/>
            <person name="Palumbo A.V."/>
            <person name="Brown S.D."/>
        </authorList>
    </citation>
    <scope>NUCLEOTIDE SEQUENCE [LARGE SCALE GENOMIC DNA]</scope>
    <source>
        <strain evidence="1 2">OR37</strain>
    </source>
</reference>
<dbReference type="EMBL" id="APMP01000003">
    <property type="protein sequence ID" value="ENZ83259.1"/>
    <property type="molecule type" value="Genomic_DNA"/>
</dbReference>
<evidence type="ECO:0000313" key="2">
    <source>
        <dbReference type="Proteomes" id="UP000013063"/>
    </source>
</evidence>
<sequence length="474" mass="53103">MNESASAFHQVRFPLCPSEGETILSYAFRVGAHNLHAGPLTLFPKRQKQRQRRTRELWDLDPEVLCRIYRQPVEAILPLVAKSREDGRVVIGEWAVQPRDLLRVMRRVSPSGLRKFGADRCDWAIRSLSFCPANWDLLLDACPNADCGQRLTWDTRSVFHCGICGHDLRRLDSLKIRICDRQTLQLLPDLLSREERIVNSAKSQLPPALADLSPEDLVNIIRMVGLGVLAVSENKPRVVAAEYPHEWITGIKNLQDPVYIQSIVSGRNQPALYRLFTGEMRRWLSRLSTEGAEIFRNFLDPEYRLAPARGDRLLSVTMAASKLRVERSAVRRLVQLGHLETFKASGAGKQRRRDLITDVSVAALTDDRASISSISAEYKIPKAVLLGLVSMGVLEALDHPAFSAIYSEVQLKSRHARALLASMSIKFQGRSSAWPVSERVAAKPLLHSLGGGDHLWANLIGHDLNGRLEFGLAV</sequence>
<dbReference type="OrthoDB" id="7188852at2"/>
<dbReference type="STRING" id="1292034.OR37_01035"/>
<feature type="non-terminal residue" evidence="1">
    <location>
        <position position="474"/>
    </location>
</feature>
<proteinExistence type="predicted"/>
<evidence type="ECO:0000313" key="1">
    <source>
        <dbReference type="EMBL" id="ENZ83259.1"/>
    </source>
</evidence>
<dbReference type="AlphaFoldDB" id="R0EN24"/>
<dbReference type="eggNOG" id="COG2963">
    <property type="taxonomic scope" value="Bacteria"/>
</dbReference>
<name>R0EN24_CAUVI</name>